<keyword evidence="15" id="KW-1185">Reference proteome</keyword>
<dbReference type="GO" id="GO:0048013">
    <property type="term" value="P:ephrin receptor signaling pathway"/>
    <property type="evidence" value="ECO:0000318"/>
    <property type="project" value="GO_Central"/>
</dbReference>
<evidence type="ECO:0000259" key="13">
    <source>
        <dbReference type="PROSITE" id="PS51551"/>
    </source>
</evidence>
<dbReference type="EMBL" id="EAAA01001711">
    <property type="status" value="NOT_ANNOTATED_CDS"/>
    <property type="molecule type" value="Genomic_DNA"/>
</dbReference>
<dbReference type="Proteomes" id="UP000008144">
    <property type="component" value="Chromosome 3"/>
</dbReference>
<evidence type="ECO:0000256" key="11">
    <source>
        <dbReference type="SAM" id="Phobius"/>
    </source>
</evidence>
<dbReference type="FunFam" id="2.60.40.420:FF:000144">
    <property type="entry name" value="Ephrin"/>
    <property type="match status" value="1"/>
</dbReference>
<keyword evidence="3 12" id="KW-0732">Signal</keyword>
<keyword evidence="6" id="KW-0325">Glycoprotein</keyword>
<dbReference type="GO" id="GO:0098552">
    <property type="term" value="C:side of membrane"/>
    <property type="evidence" value="ECO:0007669"/>
    <property type="project" value="UniProtKB-KW"/>
</dbReference>
<evidence type="ECO:0000256" key="8">
    <source>
        <dbReference type="PROSITE-ProRule" id="PRU00884"/>
    </source>
</evidence>
<comment type="subcellular location">
    <subcellularLocation>
        <location evidence="1">Membrane</location>
        <topology evidence="1">Lipid-anchor</topology>
        <topology evidence="1">GPI-anchor</topology>
    </subcellularLocation>
</comment>
<feature type="compositionally biased region" description="Basic and acidic residues" evidence="10">
    <location>
        <begin position="215"/>
        <end position="225"/>
    </location>
</feature>
<keyword evidence="4 9" id="KW-0472">Membrane</keyword>
<dbReference type="InterPro" id="IPR031328">
    <property type="entry name" value="Ephrin"/>
</dbReference>
<dbReference type="GeneTree" id="ENSGT00940000165933"/>
<dbReference type="HOGENOM" id="CLU_1053597_0_0_1"/>
<dbReference type="OMA" id="RVCCKPE"/>
<proteinExistence type="inferred from homology"/>
<dbReference type="InterPro" id="IPR008972">
    <property type="entry name" value="Cupredoxin"/>
</dbReference>
<evidence type="ECO:0000256" key="2">
    <source>
        <dbReference type="ARBA" id="ARBA00022622"/>
    </source>
</evidence>
<dbReference type="Gene3D" id="2.60.40.420">
    <property type="entry name" value="Cupredoxins - blue copper proteins"/>
    <property type="match status" value="1"/>
</dbReference>
<reference evidence="14" key="4">
    <citation type="submission" date="2025-09" db="UniProtKB">
        <authorList>
            <consortium name="Ensembl"/>
        </authorList>
    </citation>
    <scope>IDENTIFICATION</scope>
</reference>
<dbReference type="Ensembl" id="ENSCINT00000011801.3">
    <property type="protein sequence ID" value="ENSCINP00000011801.3"/>
    <property type="gene ID" value="ENSCING00000005717.3"/>
</dbReference>
<keyword evidence="7" id="KW-0449">Lipoprotein</keyword>
<feature type="domain" description="Ephrin RBD" evidence="13">
    <location>
        <begin position="22"/>
        <end position="158"/>
    </location>
</feature>
<evidence type="ECO:0000313" key="15">
    <source>
        <dbReference type="Proteomes" id="UP000008144"/>
    </source>
</evidence>
<evidence type="ECO:0000256" key="9">
    <source>
        <dbReference type="RuleBase" id="RU004375"/>
    </source>
</evidence>
<evidence type="ECO:0000256" key="4">
    <source>
        <dbReference type="ARBA" id="ARBA00023136"/>
    </source>
</evidence>
<accession>F6U302</accession>
<protein>
    <recommendedName>
        <fullName evidence="13">Ephrin RBD domain-containing protein</fullName>
    </recommendedName>
</protein>
<dbReference type="SUPFAM" id="SSF49503">
    <property type="entry name" value="Cupredoxins"/>
    <property type="match status" value="1"/>
</dbReference>
<reference evidence="14" key="3">
    <citation type="submission" date="2025-08" db="UniProtKB">
        <authorList>
            <consortium name="Ensembl"/>
        </authorList>
    </citation>
    <scope>IDENTIFICATION</scope>
</reference>
<feature type="region of interest" description="Disordered" evidence="10">
    <location>
        <begin position="205"/>
        <end position="225"/>
    </location>
</feature>
<feature type="chain" id="PRO_5003342926" description="Ephrin RBD domain-containing protein" evidence="12">
    <location>
        <begin position="21"/>
        <end position="264"/>
    </location>
</feature>
<keyword evidence="5" id="KW-1015">Disulfide bond</keyword>
<dbReference type="GO" id="GO:0046875">
    <property type="term" value="F:ephrin receptor binding"/>
    <property type="evidence" value="ECO:0000318"/>
    <property type="project" value="GO_Central"/>
</dbReference>
<keyword evidence="2" id="KW-0336">GPI-anchor</keyword>
<evidence type="ECO:0000256" key="10">
    <source>
        <dbReference type="SAM" id="MobiDB-lite"/>
    </source>
</evidence>
<feature type="transmembrane region" description="Helical" evidence="11">
    <location>
        <begin position="242"/>
        <end position="263"/>
    </location>
</feature>
<reference evidence="15" key="1">
    <citation type="journal article" date="2002" name="Science">
        <title>The draft genome of Ciona intestinalis: insights into chordate and vertebrate origins.</title>
        <authorList>
            <person name="Dehal P."/>
            <person name="Satou Y."/>
            <person name="Campbell R.K."/>
            <person name="Chapman J."/>
            <person name="Degnan B."/>
            <person name="De Tomaso A."/>
            <person name="Davidson B."/>
            <person name="Di Gregorio A."/>
            <person name="Gelpke M."/>
            <person name="Goodstein D.M."/>
            <person name="Harafuji N."/>
            <person name="Hastings K.E."/>
            <person name="Ho I."/>
            <person name="Hotta K."/>
            <person name="Huang W."/>
            <person name="Kawashima T."/>
            <person name="Lemaire P."/>
            <person name="Martinez D."/>
            <person name="Meinertzhagen I.A."/>
            <person name="Necula S."/>
            <person name="Nonaka M."/>
            <person name="Putnam N."/>
            <person name="Rash S."/>
            <person name="Saiga H."/>
            <person name="Satake M."/>
            <person name="Terry A."/>
            <person name="Yamada L."/>
            <person name="Wang H.G."/>
            <person name="Awazu S."/>
            <person name="Azumi K."/>
            <person name="Boore J."/>
            <person name="Branno M."/>
            <person name="Chin-Bow S."/>
            <person name="DeSantis R."/>
            <person name="Doyle S."/>
            <person name="Francino P."/>
            <person name="Keys D.N."/>
            <person name="Haga S."/>
            <person name="Hayashi H."/>
            <person name="Hino K."/>
            <person name="Imai K.S."/>
            <person name="Inaba K."/>
            <person name="Kano S."/>
            <person name="Kobayashi K."/>
            <person name="Kobayashi M."/>
            <person name="Lee B.I."/>
            <person name="Makabe K.W."/>
            <person name="Manohar C."/>
            <person name="Matassi G."/>
            <person name="Medina M."/>
            <person name="Mochizuki Y."/>
            <person name="Mount S."/>
            <person name="Morishita T."/>
            <person name="Miura S."/>
            <person name="Nakayama A."/>
            <person name="Nishizaka S."/>
            <person name="Nomoto H."/>
            <person name="Ohta F."/>
            <person name="Oishi K."/>
            <person name="Rigoutsos I."/>
            <person name="Sano M."/>
            <person name="Sasaki A."/>
            <person name="Sasakura Y."/>
            <person name="Shoguchi E."/>
            <person name="Shin-i T."/>
            <person name="Spagnuolo A."/>
            <person name="Stainier D."/>
            <person name="Suzuki M.M."/>
            <person name="Tassy O."/>
            <person name="Takatori N."/>
            <person name="Tokuoka M."/>
            <person name="Yagi K."/>
            <person name="Yoshizaki F."/>
            <person name="Wada S."/>
            <person name="Zhang C."/>
            <person name="Hyatt P.D."/>
            <person name="Larimer F."/>
            <person name="Detter C."/>
            <person name="Doggett N."/>
            <person name="Glavina T."/>
            <person name="Hawkins T."/>
            <person name="Richardson P."/>
            <person name="Lucas S."/>
            <person name="Kohara Y."/>
            <person name="Levine M."/>
            <person name="Satoh N."/>
            <person name="Rokhsar D.S."/>
        </authorList>
    </citation>
    <scope>NUCLEOTIDE SEQUENCE [LARGE SCALE GENOMIC DNA]</scope>
</reference>
<keyword evidence="11" id="KW-0812">Transmembrane</keyword>
<reference evidence="14" key="2">
    <citation type="journal article" date="2008" name="Genome Biol.">
        <title>Improved genome assembly and evidence-based global gene model set for the chordate Ciona intestinalis: new insight into intron and operon populations.</title>
        <authorList>
            <person name="Satou Y."/>
            <person name="Mineta K."/>
            <person name="Ogasawara M."/>
            <person name="Sasakura Y."/>
            <person name="Shoguchi E."/>
            <person name="Ueno K."/>
            <person name="Yamada L."/>
            <person name="Matsumoto J."/>
            <person name="Wasserscheid J."/>
            <person name="Dewar K."/>
            <person name="Wiley G.B."/>
            <person name="Macmil S.L."/>
            <person name="Roe B.A."/>
            <person name="Zeller R.W."/>
            <person name="Hastings K.E."/>
            <person name="Lemaire P."/>
            <person name="Lindquist E."/>
            <person name="Endo T."/>
            <person name="Hotta K."/>
            <person name="Inaba K."/>
        </authorList>
    </citation>
    <scope>NUCLEOTIDE SEQUENCE [LARGE SCALE GENOMIC DNA]</scope>
    <source>
        <strain evidence="14">wild type</strain>
    </source>
</reference>
<name>F6U302_CIOIN</name>
<dbReference type="GO" id="GO:0007411">
    <property type="term" value="P:axon guidance"/>
    <property type="evidence" value="ECO:0000318"/>
    <property type="project" value="GO_Central"/>
</dbReference>
<dbReference type="PANTHER" id="PTHR11304">
    <property type="entry name" value="EPHRIN"/>
    <property type="match status" value="1"/>
</dbReference>
<evidence type="ECO:0000256" key="6">
    <source>
        <dbReference type="ARBA" id="ARBA00023180"/>
    </source>
</evidence>
<dbReference type="PANTHER" id="PTHR11304:SF29">
    <property type="entry name" value="EPHRIN"/>
    <property type="match status" value="1"/>
</dbReference>
<dbReference type="STRING" id="7719.ENSCINP00000011801"/>
<feature type="signal peptide" evidence="12">
    <location>
        <begin position="1"/>
        <end position="20"/>
    </location>
</feature>
<keyword evidence="11" id="KW-1133">Transmembrane helix</keyword>
<dbReference type="InterPro" id="IPR034252">
    <property type="entry name" value="Ephrin-A_Ecto"/>
</dbReference>
<evidence type="ECO:0000256" key="3">
    <source>
        <dbReference type="ARBA" id="ARBA00022729"/>
    </source>
</evidence>
<comment type="similarity">
    <text evidence="8 9">Belongs to the ephrin family.</text>
</comment>
<dbReference type="CDD" id="cd10425">
    <property type="entry name" value="Ephrin-A_Ectodomain"/>
    <property type="match status" value="1"/>
</dbReference>
<dbReference type="Pfam" id="PF00812">
    <property type="entry name" value="Ephrin"/>
    <property type="match status" value="1"/>
</dbReference>
<dbReference type="PRINTS" id="PR01347">
    <property type="entry name" value="EPHRIN"/>
</dbReference>
<comment type="caution">
    <text evidence="8">Lacks conserved residue(s) required for the propagation of feature annotation.</text>
</comment>
<evidence type="ECO:0000256" key="12">
    <source>
        <dbReference type="SAM" id="SignalP"/>
    </source>
</evidence>
<dbReference type="FunCoup" id="F6U302">
    <property type="interactions" value="3"/>
</dbReference>
<dbReference type="InterPro" id="IPR001799">
    <property type="entry name" value="Ephrin_RBD"/>
</dbReference>
<dbReference type="AlphaFoldDB" id="F6U302"/>
<sequence>MIRSLAICFSLLLFQGEGNAKRRHHVIYWNTVMNPGLLSTSEHTYHVKIGEFLDILCPQNSLMGITDGLEEPETFNLYNVTQTDFEQCSHGDNKNFIFACDRPERENKLTIKFQTISPSPLGFRFQYCSEYYFVAASRDPNKRTNGCNKNSMRLRIFVECRETRHHKHDKKTTTASTTTTTTLPTTTITKVRTTTSRKPRIVLPNVEHSNTTKSIPDKKPSEDPETLRQIKNRRGNNSSSCLSFSINTWTLTFFVYVITTWVMS</sequence>
<evidence type="ECO:0000313" key="14">
    <source>
        <dbReference type="Ensembl" id="ENSCINP00000011801.3"/>
    </source>
</evidence>
<dbReference type="InParanoid" id="F6U302"/>
<evidence type="ECO:0000256" key="1">
    <source>
        <dbReference type="ARBA" id="ARBA00004589"/>
    </source>
</evidence>
<evidence type="ECO:0000256" key="7">
    <source>
        <dbReference type="ARBA" id="ARBA00023288"/>
    </source>
</evidence>
<dbReference type="GO" id="GO:0005886">
    <property type="term" value="C:plasma membrane"/>
    <property type="evidence" value="ECO:0000318"/>
    <property type="project" value="GO_Central"/>
</dbReference>
<dbReference type="PROSITE" id="PS51551">
    <property type="entry name" value="EPHRIN_RBD_2"/>
    <property type="match status" value="1"/>
</dbReference>
<evidence type="ECO:0000256" key="5">
    <source>
        <dbReference type="ARBA" id="ARBA00023157"/>
    </source>
</evidence>
<organism evidence="14 15">
    <name type="scientific">Ciona intestinalis</name>
    <name type="common">Transparent sea squirt</name>
    <name type="synonym">Ascidia intestinalis</name>
    <dbReference type="NCBI Taxonomy" id="7719"/>
    <lineage>
        <taxon>Eukaryota</taxon>
        <taxon>Metazoa</taxon>
        <taxon>Chordata</taxon>
        <taxon>Tunicata</taxon>
        <taxon>Ascidiacea</taxon>
        <taxon>Phlebobranchia</taxon>
        <taxon>Cionidae</taxon>
        <taxon>Ciona</taxon>
    </lineage>
</organism>